<dbReference type="AlphaFoldDB" id="A0A2P2R085"/>
<dbReference type="EMBL" id="GGEC01092175">
    <property type="protein sequence ID" value="MBX72659.1"/>
    <property type="molecule type" value="Transcribed_RNA"/>
</dbReference>
<accession>A0A2P2R085</accession>
<evidence type="ECO:0000313" key="1">
    <source>
        <dbReference type="EMBL" id="MBX72659.1"/>
    </source>
</evidence>
<sequence length="35" mass="3805">MPIRVTAPTIINWVSGSAREVSQIPPSRAIPYTPV</sequence>
<proteinExistence type="predicted"/>
<name>A0A2P2R085_RHIMU</name>
<protein>
    <submittedName>
        <fullName evidence="1">Uncharacterized protein</fullName>
    </submittedName>
</protein>
<organism evidence="1">
    <name type="scientific">Rhizophora mucronata</name>
    <name type="common">Asiatic mangrove</name>
    <dbReference type="NCBI Taxonomy" id="61149"/>
    <lineage>
        <taxon>Eukaryota</taxon>
        <taxon>Viridiplantae</taxon>
        <taxon>Streptophyta</taxon>
        <taxon>Embryophyta</taxon>
        <taxon>Tracheophyta</taxon>
        <taxon>Spermatophyta</taxon>
        <taxon>Magnoliopsida</taxon>
        <taxon>eudicotyledons</taxon>
        <taxon>Gunneridae</taxon>
        <taxon>Pentapetalae</taxon>
        <taxon>rosids</taxon>
        <taxon>fabids</taxon>
        <taxon>Malpighiales</taxon>
        <taxon>Rhizophoraceae</taxon>
        <taxon>Rhizophora</taxon>
    </lineage>
</organism>
<reference evidence="1" key="1">
    <citation type="submission" date="2018-02" db="EMBL/GenBank/DDBJ databases">
        <title>Rhizophora mucronata_Transcriptome.</title>
        <authorList>
            <person name="Meera S.P."/>
            <person name="Sreeshan A."/>
            <person name="Augustine A."/>
        </authorList>
    </citation>
    <scope>NUCLEOTIDE SEQUENCE</scope>
    <source>
        <tissue evidence="1">Leaf</tissue>
    </source>
</reference>